<reference evidence="1 2" key="1">
    <citation type="journal article" date="2022" name="Allergy">
        <title>Genome assembly and annotation of Periplaneta americana reveal a comprehensive cockroach allergen profile.</title>
        <authorList>
            <person name="Wang L."/>
            <person name="Xiong Q."/>
            <person name="Saelim N."/>
            <person name="Wang L."/>
            <person name="Nong W."/>
            <person name="Wan A.T."/>
            <person name="Shi M."/>
            <person name="Liu X."/>
            <person name="Cao Q."/>
            <person name="Hui J.H.L."/>
            <person name="Sookrung N."/>
            <person name="Leung T.F."/>
            <person name="Tungtrongchitr A."/>
            <person name="Tsui S.K.W."/>
        </authorList>
    </citation>
    <scope>NUCLEOTIDE SEQUENCE [LARGE SCALE GENOMIC DNA]</scope>
    <source>
        <strain evidence="1">PWHHKU_190912</strain>
    </source>
</reference>
<evidence type="ECO:0000313" key="1">
    <source>
        <dbReference type="EMBL" id="KAJ4433381.1"/>
    </source>
</evidence>
<organism evidence="1 2">
    <name type="scientific">Periplaneta americana</name>
    <name type="common">American cockroach</name>
    <name type="synonym">Blatta americana</name>
    <dbReference type="NCBI Taxonomy" id="6978"/>
    <lineage>
        <taxon>Eukaryota</taxon>
        <taxon>Metazoa</taxon>
        <taxon>Ecdysozoa</taxon>
        <taxon>Arthropoda</taxon>
        <taxon>Hexapoda</taxon>
        <taxon>Insecta</taxon>
        <taxon>Pterygota</taxon>
        <taxon>Neoptera</taxon>
        <taxon>Polyneoptera</taxon>
        <taxon>Dictyoptera</taxon>
        <taxon>Blattodea</taxon>
        <taxon>Blattoidea</taxon>
        <taxon>Blattidae</taxon>
        <taxon>Blattinae</taxon>
        <taxon>Periplaneta</taxon>
    </lineage>
</organism>
<gene>
    <name evidence="1" type="ORF">ANN_15640</name>
</gene>
<keyword evidence="2" id="KW-1185">Reference proteome</keyword>
<protein>
    <submittedName>
        <fullName evidence="1">Uncharacterized protein</fullName>
    </submittedName>
</protein>
<dbReference type="Proteomes" id="UP001148838">
    <property type="component" value="Unassembled WGS sequence"/>
</dbReference>
<sequence length="111" mass="12508">MIKQEYVKSEPSAVLKALDEFRSGAVGLNECCQYRVLKETESLLEKKHTGIPSLNDEMVEDIRRAFVQCSKNKSLFNAVISDDRGGHCFHPPLLIQRRGNLSIRTSISMLA</sequence>
<name>A0ABQ8SHS9_PERAM</name>
<accession>A0ABQ8SHS9</accession>
<evidence type="ECO:0000313" key="2">
    <source>
        <dbReference type="Proteomes" id="UP001148838"/>
    </source>
</evidence>
<proteinExistence type="predicted"/>
<dbReference type="EMBL" id="JAJSOF020000027">
    <property type="protein sequence ID" value="KAJ4433381.1"/>
    <property type="molecule type" value="Genomic_DNA"/>
</dbReference>
<comment type="caution">
    <text evidence="1">The sequence shown here is derived from an EMBL/GenBank/DDBJ whole genome shotgun (WGS) entry which is preliminary data.</text>
</comment>